<protein>
    <recommendedName>
        <fullName evidence="12">Fe2OG dioxygenase domain-containing protein</fullName>
    </recommendedName>
</protein>
<dbReference type="GO" id="GO:0031418">
    <property type="term" value="F:L-ascorbic acid binding"/>
    <property type="evidence" value="ECO:0007669"/>
    <property type="project" value="UniProtKB-KW"/>
</dbReference>
<keyword evidence="10" id="KW-0560">Oxidoreductase</keyword>
<evidence type="ECO:0000259" key="12">
    <source>
        <dbReference type="PROSITE" id="PS51471"/>
    </source>
</evidence>
<evidence type="ECO:0000256" key="1">
    <source>
        <dbReference type="ARBA" id="ARBA00004123"/>
    </source>
</evidence>
<evidence type="ECO:0000256" key="10">
    <source>
        <dbReference type="RuleBase" id="RU003682"/>
    </source>
</evidence>
<name>A0A7N2RAP3_QUELO</name>
<dbReference type="EMBL" id="LRBV02000009">
    <property type="status" value="NOT_ANNOTATED_CDS"/>
    <property type="molecule type" value="Genomic_DNA"/>
</dbReference>
<evidence type="ECO:0000256" key="6">
    <source>
        <dbReference type="ARBA" id="ARBA00022896"/>
    </source>
</evidence>
<proteinExistence type="inferred from homology"/>
<dbReference type="Pfam" id="PF03171">
    <property type="entry name" value="2OG-FeII_Oxy"/>
    <property type="match status" value="1"/>
</dbReference>
<organism evidence="13 14">
    <name type="scientific">Quercus lobata</name>
    <name type="common">Valley oak</name>
    <dbReference type="NCBI Taxonomy" id="97700"/>
    <lineage>
        <taxon>Eukaryota</taxon>
        <taxon>Viridiplantae</taxon>
        <taxon>Streptophyta</taxon>
        <taxon>Embryophyta</taxon>
        <taxon>Tracheophyta</taxon>
        <taxon>Spermatophyta</taxon>
        <taxon>Magnoliopsida</taxon>
        <taxon>eudicotyledons</taxon>
        <taxon>Gunneridae</taxon>
        <taxon>Pentapetalae</taxon>
        <taxon>rosids</taxon>
        <taxon>fabids</taxon>
        <taxon>Fagales</taxon>
        <taxon>Fagaceae</taxon>
        <taxon>Quercus</taxon>
    </lineage>
</organism>
<dbReference type="GO" id="GO:0005634">
    <property type="term" value="C:nucleus"/>
    <property type="evidence" value="ECO:0007669"/>
    <property type="project" value="UniProtKB-SubCell"/>
</dbReference>
<dbReference type="AlphaFoldDB" id="A0A7N2RAP3"/>
<evidence type="ECO:0000256" key="8">
    <source>
        <dbReference type="ARBA" id="ARBA00023242"/>
    </source>
</evidence>
<comment type="similarity">
    <text evidence="3 10">Belongs to the iron/ascorbate-dependent oxidoreductase family.</text>
</comment>
<evidence type="ECO:0000256" key="9">
    <source>
        <dbReference type="ARBA" id="ARBA00059922"/>
    </source>
</evidence>
<dbReference type="PANTHER" id="PTHR47991">
    <property type="entry name" value="OXOGLUTARATE/IRON-DEPENDENT DIOXYGENASE"/>
    <property type="match status" value="1"/>
</dbReference>
<dbReference type="GO" id="GO:0046872">
    <property type="term" value="F:metal ion binding"/>
    <property type="evidence" value="ECO:0007669"/>
    <property type="project" value="UniProtKB-KW"/>
</dbReference>
<keyword evidence="4" id="KW-0963">Cytoplasm</keyword>
<dbReference type="Proteomes" id="UP000594261">
    <property type="component" value="Chromosome 9"/>
</dbReference>
<keyword evidence="14" id="KW-1185">Reference proteome</keyword>
<feature type="compositionally biased region" description="Polar residues" evidence="11">
    <location>
        <begin position="1"/>
        <end position="23"/>
    </location>
</feature>
<dbReference type="PROSITE" id="PS51471">
    <property type="entry name" value="FE2OG_OXY"/>
    <property type="match status" value="1"/>
</dbReference>
<dbReference type="FunFam" id="2.60.120.330:FF:000015">
    <property type="entry name" value="Protein DMR6-LIKE OXYGENASE 1"/>
    <property type="match status" value="1"/>
</dbReference>
<reference evidence="13" key="2">
    <citation type="submission" date="2021-01" db="UniProtKB">
        <authorList>
            <consortium name="EnsemblPlants"/>
        </authorList>
    </citation>
    <scope>IDENTIFICATION</scope>
</reference>
<dbReference type="InterPro" id="IPR027443">
    <property type="entry name" value="IPNS-like_sf"/>
</dbReference>
<sequence length="361" mass="39953">MEFSHGSNMGNDESSSSFSTGKSAQERGLSHVPESYVIPTSHDPNLHPETAKVPVVDLSGFRHGSAQRSLVIQDIKNACHRMGFFQIINHGISQSLMDGALSSAFGFFNLPTPEKMKLMSNDIHKPVRYGTSIKDEIDNIQFWRVFLKHYAHPLEDWIHSWPANPPYYREKMGNYCSEVRKLGIELMGAITESLGLGSAYSSDKMNEGMQVMAVNCYPPCPNPNVAVLGLPPHSDYSCLTIVLQSSPGLEIMDMEEGKWGIVPKLHGALQVHVGDHLEVLSNGLYKGVVHRAILNCEGTRISIASLMSLGFDEKMGAAKELVDEQHPKRYKESSFGDFLNFLSANDIGEGKAFIDTLKIIK</sequence>
<comment type="subcellular location">
    <subcellularLocation>
        <location evidence="2">Cytoplasm</location>
    </subcellularLocation>
    <subcellularLocation>
        <location evidence="1">Nucleus</location>
    </subcellularLocation>
</comment>
<dbReference type="GO" id="GO:0005737">
    <property type="term" value="C:cytoplasm"/>
    <property type="evidence" value="ECO:0007669"/>
    <property type="project" value="UniProtKB-SubCell"/>
</dbReference>
<dbReference type="GO" id="GO:0016491">
    <property type="term" value="F:oxidoreductase activity"/>
    <property type="evidence" value="ECO:0007669"/>
    <property type="project" value="UniProtKB-KW"/>
</dbReference>
<evidence type="ECO:0000256" key="5">
    <source>
        <dbReference type="ARBA" id="ARBA00022723"/>
    </source>
</evidence>
<keyword evidence="6" id="KW-0847">Vitamin C</keyword>
<dbReference type="Gramene" id="QL09p027673:mrna">
    <property type="protein sequence ID" value="QL09p027673:mrna"/>
    <property type="gene ID" value="QL09p027673"/>
</dbReference>
<keyword evidence="7 10" id="KW-0408">Iron</keyword>
<evidence type="ECO:0000313" key="14">
    <source>
        <dbReference type="Proteomes" id="UP000594261"/>
    </source>
</evidence>
<dbReference type="Pfam" id="PF14226">
    <property type="entry name" value="DIOX_N"/>
    <property type="match status" value="1"/>
</dbReference>
<evidence type="ECO:0000313" key="13">
    <source>
        <dbReference type="EnsemblPlants" id="QL09p027673:mrna"/>
    </source>
</evidence>
<dbReference type="OMA" id="HYAHPLC"/>
<feature type="region of interest" description="Disordered" evidence="11">
    <location>
        <begin position="1"/>
        <end position="26"/>
    </location>
</feature>
<dbReference type="SUPFAM" id="SSF51197">
    <property type="entry name" value="Clavaminate synthase-like"/>
    <property type="match status" value="1"/>
</dbReference>
<reference evidence="13 14" key="1">
    <citation type="journal article" date="2016" name="G3 (Bethesda)">
        <title>First Draft Assembly and Annotation of the Genome of a California Endemic Oak Quercus lobata Nee (Fagaceae).</title>
        <authorList>
            <person name="Sork V.L."/>
            <person name="Fitz-Gibbon S.T."/>
            <person name="Puiu D."/>
            <person name="Crepeau M."/>
            <person name="Gugger P.F."/>
            <person name="Sherman R."/>
            <person name="Stevens K."/>
            <person name="Langley C.H."/>
            <person name="Pellegrini M."/>
            <person name="Salzberg S.L."/>
        </authorList>
    </citation>
    <scope>NUCLEOTIDE SEQUENCE [LARGE SCALE GENOMIC DNA]</scope>
    <source>
        <strain evidence="13 14">cv. SW786</strain>
    </source>
</reference>
<dbReference type="InterPro" id="IPR044861">
    <property type="entry name" value="IPNS-like_FE2OG_OXY"/>
</dbReference>
<dbReference type="InterPro" id="IPR005123">
    <property type="entry name" value="Oxoglu/Fe-dep_dioxygenase_dom"/>
</dbReference>
<keyword evidence="5 10" id="KW-0479">Metal-binding</keyword>
<dbReference type="InterPro" id="IPR050295">
    <property type="entry name" value="Plant_2OG-oxidoreductases"/>
</dbReference>
<dbReference type="EnsemblPlants" id="QL09p027673:mrna">
    <property type="protein sequence ID" value="QL09p027673:mrna"/>
    <property type="gene ID" value="QL09p027673"/>
</dbReference>
<evidence type="ECO:0000256" key="3">
    <source>
        <dbReference type="ARBA" id="ARBA00008056"/>
    </source>
</evidence>
<evidence type="ECO:0000256" key="7">
    <source>
        <dbReference type="ARBA" id="ARBA00023004"/>
    </source>
</evidence>
<evidence type="ECO:0000256" key="2">
    <source>
        <dbReference type="ARBA" id="ARBA00004496"/>
    </source>
</evidence>
<keyword evidence="8" id="KW-0539">Nucleus</keyword>
<evidence type="ECO:0000256" key="4">
    <source>
        <dbReference type="ARBA" id="ARBA00022490"/>
    </source>
</evidence>
<dbReference type="Gene3D" id="2.60.120.330">
    <property type="entry name" value="B-lactam Antibiotic, Isopenicillin N Synthase, Chain"/>
    <property type="match status" value="1"/>
</dbReference>
<comment type="function">
    <text evidence="9">Involved in the regulation of shoot development and salicylic acid (SA) homeostasis.</text>
</comment>
<accession>A0A7N2RAP3</accession>
<feature type="domain" description="Fe2OG dioxygenase" evidence="12">
    <location>
        <begin position="205"/>
        <end position="309"/>
    </location>
</feature>
<evidence type="ECO:0000256" key="11">
    <source>
        <dbReference type="SAM" id="MobiDB-lite"/>
    </source>
</evidence>
<dbReference type="InterPro" id="IPR026992">
    <property type="entry name" value="DIOX_N"/>
</dbReference>
<dbReference type="InParanoid" id="A0A7N2RAP3"/>